<evidence type="ECO:0000313" key="6">
    <source>
        <dbReference type="EMBL" id="KWV87193.1"/>
    </source>
</evidence>
<dbReference type="Proteomes" id="UP000239731">
    <property type="component" value="Unassembled WGS sequence"/>
</dbReference>
<reference evidence="7 9" key="2">
    <citation type="submission" date="2018-03" db="EMBL/GenBank/DDBJ databases">
        <title>Blue discolouration in mozzarella cheese caused by Pseudomonas fluorescens.</title>
        <authorList>
            <person name="Chiesa F."/>
            <person name="Dalmasso A."/>
            <person name="Lomonaco S."/>
        </authorList>
    </citation>
    <scope>NUCLEOTIDE SEQUENCE [LARGE SCALE GENOMIC DNA]</scope>
    <source>
        <strain evidence="7 9">11293</strain>
    </source>
</reference>
<dbReference type="Gene3D" id="3.40.190.10">
    <property type="entry name" value="Periplasmic binding protein-like II"/>
    <property type="match status" value="2"/>
</dbReference>
<dbReference type="InterPro" id="IPR036388">
    <property type="entry name" value="WH-like_DNA-bd_sf"/>
</dbReference>
<dbReference type="Gene3D" id="1.10.10.10">
    <property type="entry name" value="Winged helix-like DNA-binding domain superfamily/Winged helix DNA-binding domain"/>
    <property type="match status" value="1"/>
</dbReference>
<dbReference type="SUPFAM" id="SSF53850">
    <property type="entry name" value="Periplasmic binding protein-like II"/>
    <property type="match status" value="1"/>
</dbReference>
<evidence type="ECO:0000256" key="2">
    <source>
        <dbReference type="ARBA" id="ARBA00023015"/>
    </source>
</evidence>
<dbReference type="PROSITE" id="PS50931">
    <property type="entry name" value="HTH_LYSR"/>
    <property type="match status" value="1"/>
</dbReference>
<dbReference type="InterPro" id="IPR036390">
    <property type="entry name" value="WH_DNA-bd_sf"/>
</dbReference>
<sequence>MFAKLPLTAIRAFESAARLGGFKAASAELFVTPAAVSQQIKTLENLLGSMLFVRTPHGVQLTANGERLYSKVHLSFLDISGSMSSLKPPADSNTLRVSTTPAFASLWLIPRLAKFYSEHPDIHVSVETSNEVVDLFRDSSVDLAIRCGFRDFPDLYSHALMREQFGVFSHAHWRQEEVKTSLKLINIRWATSSPASISWASWCAAANHESWLSNAVYREYNDEHFALQAAIAGHGLTLASTVLAADYVANGLLIPYRPDIKIPGAQFSAVCVPGRERSGAVKQFLAWMVKVIADCHIDCPVARDVASQAVTKRRTSLAI</sequence>
<evidence type="ECO:0000259" key="5">
    <source>
        <dbReference type="PROSITE" id="PS50931"/>
    </source>
</evidence>
<keyword evidence="2" id="KW-0805">Transcription regulation</keyword>
<dbReference type="SUPFAM" id="SSF46785">
    <property type="entry name" value="Winged helix' DNA-binding domain"/>
    <property type="match status" value="1"/>
</dbReference>
<dbReference type="EMBL" id="LCYA01000078">
    <property type="protein sequence ID" value="KWV87193.1"/>
    <property type="molecule type" value="Genomic_DNA"/>
</dbReference>
<organism evidence="6 8">
    <name type="scientific">Pseudomonas fluorescens</name>
    <dbReference type="NCBI Taxonomy" id="294"/>
    <lineage>
        <taxon>Bacteria</taxon>
        <taxon>Pseudomonadati</taxon>
        <taxon>Pseudomonadota</taxon>
        <taxon>Gammaproteobacteria</taxon>
        <taxon>Pseudomonadales</taxon>
        <taxon>Pseudomonadaceae</taxon>
        <taxon>Pseudomonas</taxon>
    </lineage>
</organism>
<comment type="caution">
    <text evidence="6">The sequence shown here is derived from an EMBL/GenBank/DDBJ whole genome shotgun (WGS) entry which is preliminary data.</text>
</comment>
<reference evidence="6 8" key="1">
    <citation type="submission" date="2015-05" db="EMBL/GenBank/DDBJ databases">
        <title>A genomic and transcriptomic approach to investigate the blue pigment phenotype in Pseudomonas fluorescens.</title>
        <authorList>
            <person name="Andreani N.A."/>
            <person name="Cardazzo B."/>
        </authorList>
    </citation>
    <scope>NUCLEOTIDE SEQUENCE [LARGE SCALE GENOMIC DNA]</scope>
    <source>
        <strain evidence="6 8">Ps_22</strain>
    </source>
</reference>
<dbReference type="InterPro" id="IPR000847">
    <property type="entry name" value="LysR_HTH_N"/>
</dbReference>
<keyword evidence="4" id="KW-0804">Transcription</keyword>
<dbReference type="GO" id="GO:0043565">
    <property type="term" value="F:sequence-specific DNA binding"/>
    <property type="evidence" value="ECO:0007669"/>
    <property type="project" value="TreeGrafter"/>
</dbReference>
<dbReference type="PANTHER" id="PTHR30537">
    <property type="entry name" value="HTH-TYPE TRANSCRIPTIONAL REGULATOR"/>
    <property type="match status" value="1"/>
</dbReference>
<dbReference type="AlphaFoldDB" id="A0A109KZZ7"/>
<dbReference type="InterPro" id="IPR058163">
    <property type="entry name" value="LysR-type_TF_proteobact-type"/>
</dbReference>
<proteinExistence type="inferred from homology"/>
<feature type="domain" description="HTH lysR-type" evidence="5">
    <location>
        <begin position="5"/>
        <end position="62"/>
    </location>
</feature>
<evidence type="ECO:0000313" key="8">
    <source>
        <dbReference type="Proteomes" id="UP000061348"/>
    </source>
</evidence>
<dbReference type="RefSeq" id="WP_080757711.1">
    <property type="nucleotide sequence ID" value="NZ_JRXU01000019.1"/>
</dbReference>
<keyword evidence="3" id="KW-0238">DNA-binding</keyword>
<evidence type="ECO:0000256" key="3">
    <source>
        <dbReference type="ARBA" id="ARBA00023125"/>
    </source>
</evidence>
<dbReference type="InterPro" id="IPR005119">
    <property type="entry name" value="LysR_subst-bd"/>
</dbReference>
<evidence type="ECO:0000313" key="9">
    <source>
        <dbReference type="Proteomes" id="UP000239731"/>
    </source>
</evidence>
<accession>A0A109KZZ7</accession>
<evidence type="ECO:0000313" key="7">
    <source>
        <dbReference type="EMBL" id="PRW94397.1"/>
    </source>
</evidence>
<name>A0A109KZZ7_PSEFL</name>
<dbReference type="GeneID" id="86984296"/>
<dbReference type="Pfam" id="PF03466">
    <property type="entry name" value="LysR_substrate"/>
    <property type="match status" value="1"/>
</dbReference>
<dbReference type="PRINTS" id="PR00039">
    <property type="entry name" value="HTHLYSR"/>
</dbReference>
<comment type="similarity">
    <text evidence="1">Belongs to the LysR transcriptional regulatory family.</text>
</comment>
<evidence type="ECO:0000256" key="4">
    <source>
        <dbReference type="ARBA" id="ARBA00023163"/>
    </source>
</evidence>
<protein>
    <submittedName>
        <fullName evidence="6">Glycine cleavage system transcriptional activator</fullName>
    </submittedName>
    <submittedName>
        <fullName evidence="7">LysR family transcriptional regulator</fullName>
    </submittedName>
</protein>
<dbReference type="Proteomes" id="UP000061348">
    <property type="component" value="Unassembled WGS sequence"/>
</dbReference>
<gene>
    <name evidence="6" type="primary">gcvA_9</name>
    <name evidence="7" type="ORF">C7A10_06355</name>
    <name evidence="6" type="ORF">PFLmoz3_03041</name>
</gene>
<dbReference type="Pfam" id="PF00126">
    <property type="entry name" value="HTH_1"/>
    <property type="match status" value="1"/>
</dbReference>
<dbReference type="EMBL" id="PVUH01000003">
    <property type="protein sequence ID" value="PRW94397.1"/>
    <property type="molecule type" value="Genomic_DNA"/>
</dbReference>
<dbReference type="GO" id="GO:0003700">
    <property type="term" value="F:DNA-binding transcription factor activity"/>
    <property type="evidence" value="ECO:0007669"/>
    <property type="project" value="InterPro"/>
</dbReference>
<dbReference type="GO" id="GO:0006351">
    <property type="term" value="P:DNA-templated transcription"/>
    <property type="evidence" value="ECO:0007669"/>
    <property type="project" value="TreeGrafter"/>
</dbReference>
<dbReference type="PANTHER" id="PTHR30537:SF26">
    <property type="entry name" value="GLYCINE CLEAVAGE SYSTEM TRANSCRIPTIONAL ACTIVATOR"/>
    <property type="match status" value="1"/>
</dbReference>
<evidence type="ECO:0000256" key="1">
    <source>
        <dbReference type="ARBA" id="ARBA00009437"/>
    </source>
</evidence>
<dbReference type="PATRIC" id="fig|294.192.peg.5160"/>